<dbReference type="GO" id="GO:0004316">
    <property type="term" value="F:3-oxoacyl-[acyl-carrier-protein] reductase (NADPH) activity"/>
    <property type="evidence" value="ECO:0007669"/>
    <property type="project" value="UniProtKB-EC"/>
</dbReference>
<protein>
    <submittedName>
        <fullName evidence="2">3-oxoacyl-[acyl-carrier protein] reductase</fullName>
        <ecNumber evidence="2">1.1.1.100</ecNumber>
    </submittedName>
</protein>
<dbReference type="EMBL" id="CADCTR010001103">
    <property type="protein sequence ID" value="CAA9281526.1"/>
    <property type="molecule type" value="Genomic_DNA"/>
</dbReference>
<feature type="non-terminal residue" evidence="2">
    <location>
        <position position="62"/>
    </location>
</feature>
<reference evidence="2" key="1">
    <citation type="submission" date="2020-02" db="EMBL/GenBank/DDBJ databases">
        <authorList>
            <person name="Meier V. D."/>
        </authorList>
    </citation>
    <scope>NUCLEOTIDE SEQUENCE</scope>
    <source>
        <strain evidence="2">AVDCRST_MAG93</strain>
    </source>
</reference>
<dbReference type="AlphaFoldDB" id="A0A6J4JLB8"/>
<feature type="non-terminal residue" evidence="2">
    <location>
        <position position="1"/>
    </location>
</feature>
<proteinExistence type="predicted"/>
<accession>A0A6J4JLB8</accession>
<organism evidence="2">
    <name type="scientific">uncultured Chloroflexia bacterium</name>
    <dbReference type="NCBI Taxonomy" id="1672391"/>
    <lineage>
        <taxon>Bacteria</taxon>
        <taxon>Bacillati</taxon>
        <taxon>Chloroflexota</taxon>
        <taxon>Chloroflexia</taxon>
        <taxon>environmental samples</taxon>
    </lineage>
</organism>
<name>A0A6J4JLB8_9CHLR</name>
<keyword evidence="2" id="KW-0560">Oxidoreductase</keyword>
<feature type="compositionally biased region" description="Basic and acidic residues" evidence="1">
    <location>
        <begin position="8"/>
        <end position="31"/>
    </location>
</feature>
<evidence type="ECO:0000313" key="2">
    <source>
        <dbReference type="EMBL" id="CAA9281526.1"/>
    </source>
</evidence>
<gene>
    <name evidence="2" type="ORF">AVDCRST_MAG93-3225</name>
</gene>
<dbReference type="EC" id="1.1.1.100" evidence="2"/>
<evidence type="ECO:0000256" key="1">
    <source>
        <dbReference type="SAM" id="MobiDB-lite"/>
    </source>
</evidence>
<feature type="region of interest" description="Disordered" evidence="1">
    <location>
        <begin position="1"/>
        <end position="31"/>
    </location>
</feature>
<sequence length="62" mass="7127">EQNSATRTRSDWKSSCHREARRSTRERETRGKWRTSVCFLRQTSAGMFQGSSSLSTAEPRSC</sequence>